<reference evidence="1" key="1">
    <citation type="submission" date="2023-06" db="EMBL/GenBank/DDBJ databases">
        <title>Genome-scale phylogeny and comparative genomics of the fungal order Sordariales.</title>
        <authorList>
            <consortium name="Lawrence Berkeley National Laboratory"/>
            <person name="Hensen N."/>
            <person name="Bonometti L."/>
            <person name="Westerberg I."/>
            <person name="Brannstrom I.O."/>
            <person name="Guillou S."/>
            <person name="Cros-Aarteil S."/>
            <person name="Calhoun S."/>
            <person name="Haridas S."/>
            <person name="Kuo A."/>
            <person name="Mondo S."/>
            <person name="Pangilinan J."/>
            <person name="Riley R."/>
            <person name="Labutti K."/>
            <person name="Andreopoulos B."/>
            <person name="Lipzen A."/>
            <person name="Chen C."/>
            <person name="Yanf M."/>
            <person name="Daum C."/>
            <person name="Ng V."/>
            <person name="Clum A."/>
            <person name="Steindorff A."/>
            <person name="Ohm R."/>
            <person name="Martin F."/>
            <person name="Silar P."/>
            <person name="Natvig D."/>
            <person name="Lalanne C."/>
            <person name="Gautier V."/>
            <person name="Ament-Velasquez S.L."/>
            <person name="Kruys A."/>
            <person name="Hutchinson M.I."/>
            <person name="Powell A.J."/>
            <person name="Barry K."/>
            <person name="Miller A.N."/>
            <person name="Grigoriev I.V."/>
            <person name="Debuchy R."/>
            <person name="Gladieux P."/>
            <person name="Thoren M.H."/>
            <person name="Johannesson H."/>
        </authorList>
    </citation>
    <scope>NUCLEOTIDE SEQUENCE</scope>
    <source>
        <strain evidence="1">SMH4607-1</strain>
    </source>
</reference>
<accession>A0AA40A1Y0</accession>
<organism evidence="1 2">
    <name type="scientific">Lasiosphaeris hirsuta</name>
    <dbReference type="NCBI Taxonomy" id="260670"/>
    <lineage>
        <taxon>Eukaryota</taxon>
        <taxon>Fungi</taxon>
        <taxon>Dikarya</taxon>
        <taxon>Ascomycota</taxon>
        <taxon>Pezizomycotina</taxon>
        <taxon>Sordariomycetes</taxon>
        <taxon>Sordariomycetidae</taxon>
        <taxon>Sordariales</taxon>
        <taxon>Lasiosphaeriaceae</taxon>
        <taxon>Lasiosphaeris</taxon>
    </lineage>
</organism>
<dbReference type="PANTHER" id="PTHR21174">
    <property type="match status" value="1"/>
</dbReference>
<dbReference type="PANTHER" id="PTHR21174:SF0">
    <property type="entry name" value="HD PHOSPHOHYDROLASE FAMILY PROTEIN-RELATED"/>
    <property type="match status" value="1"/>
</dbReference>
<name>A0AA40A1Y0_9PEZI</name>
<dbReference type="Gene3D" id="1.10.3210.10">
    <property type="entry name" value="Hypothetical protein af1432"/>
    <property type="match status" value="1"/>
</dbReference>
<gene>
    <name evidence="1" type="ORF">B0H67DRAFT_647914</name>
</gene>
<proteinExistence type="predicted"/>
<dbReference type="AlphaFoldDB" id="A0AA40A1Y0"/>
<sequence length="141" mass="15622">MHFFWPYHSLSHVDSLVSLLAAHRAKFSDPKAVEAAIWFHNAIYNSRDKSPANEAASAELAVKHLRDTGVDEARIERIRVMILATATHIVPTAEELGVTSTSDDAEGAVRDAAMLLDIDLSILGAEEAEFNKYERGARKEY</sequence>
<evidence type="ECO:0000313" key="1">
    <source>
        <dbReference type="EMBL" id="KAK0707772.1"/>
    </source>
</evidence>
<protein>
    <submittedName>
        <fullName evidence="1">Uncharacterized protein</fullName>
    </submittedName>
</protein>
<dbReference type="EMBL" id="JAUKUA010000006">
    <property type="protein sequence ID" value="KAK0707772.1"/>
    <property type="molecule type" value="Genomic_DNA"/>
</dbReference>
<dbReference type="InterPro" id="IPR009218">
    <property type="entry name" value="HD_phosphohydro"/>
</dbReference>
<comment type="caution">
    <text evidence="1">The sequence shown here is derived from an EMBL/GenBank/DDBJ whole genome shotgun (WGS) entry which is preliminary data.</text>
</comment>
<keyword evidence="2" id="KW-1185">Reference proteome</keyword>
<evidence type="ECO:0000313" key="2">
    <source>
        <dbReference type="Proteomes" id="UP001172102"/>
    </source>
</evidence>
<dbReference type="Proteomes" id="UP001172102">
    <property type="component" value="Unassembled WGS sequence"/>
</dbReference>
<dbReference type="SUPFAM" id="SSF109604">
    <property type="entry name" value="HD-domain/PDEase-like"/>
    <property type="match status" value="1"/>
</dbReference>